<keyword evidence="2" id="KW-1185">Reference proteome</keyword>
<reference evidence="2" key="1">
    <citation type="submission" date="2016-09" db="EMBL/GenBank/DDBJ databases">
        <authorList>
            <person name="Koehorst J."/>
        </authorList>
    </citation>
    <scope>NUCLEOTIDE SEQUENCE [LARGE SCALE GENOMIC DNA]</scope>
</reference>
<gene>
    <name evidence="1" type="ORF">PYTT_1695</name>
</gene>
<organism evidence="1 2">
    <name type="scientific">Akkermansia glycaniphila</name>
    <dbReference type="NCBI Taxonomy" id="1679444"/>
    <lineage>
        <taxon>Bacteria</taxon>
        <taxon>Pseudomonadati</taxon>
        <taxon>Verrucomicrobiota</taxon>
        <taxon>Verrucomicrobiia</taxon>
        <taxon>Verrucomicrobiales</taxon>
        <taxon>Akkermansiaceae</taxon>
        <taxon>Akkermansia</taxon>
    </lineage>
</organism>
<evidence type="ECO:0000313" key="2">
    <source>
        <dbReference type="Proteomes" id="UP000176204"/>
    </source>
</evidence>
<proteinExistence type="predicted"/>
<dbReference type="Proteomes" id="UP000176204">
    <property type="component" value="Chromosome I"/>
</dbReference>
<dbReference type="PROSITE" id="PS51257">
    <property type="entry name" value="PROKAR_LIPOPROTEIN"/>
    <property type="match status" value="1"/>
</dbReference>
<dbReference type="KEGG" id="agl:PYTT_1695"/>
<dbReference type="AlphaFoldDB" id="A0A1H6LSF5"/>
<accession>A0A1H6LSF5</accession>
<protein>
    <recommendedName>
        <fullName evidence="3">Lipoprotein</fullName>
    </recommendedName>
</protein>
<dbReference type="EMBL" id="LT629973">
    <property type="protein sequence ID" value="SEH91640.1"/>
    <property type="molecule type" value="Genomic_DNA"/>
</dbReference>
<evidence type="ECO:0000313" key="1">
    <source>
        <dbReference type="EMBL" id="SEH91640.1"/>
    </source>
</evidence>
<name>A0A1H6LSF5_9BACT</name>
<evidence type="ECO:0008006" key="3">
    <source>
        <dbReference type="Google" id="ProtNLM"/>
    </source>
</evidence>
<sequence length="206" mass="23146">MHQRNIVSIPAIISIGMFMAGCEKNTEPTPEFSLHSLEKGAIVFNSTYPSPLSEWVLFHLRVHGSGIDELLKPLDGPEELRDGRFIFDLTIENKGLQDVYYYFPANHTPYLVGTFNLSPEKPIFSDNYTHPQLLKKGESRTITFEGNWRFLQREPLSTKRGTNGALVFIVNVEGKSYPVIAPVNINSPSLSTLLKSGITIHESQVK</sequence>